<dbReference type="GO" id="GO:0046872">
    <property type="term" value="F:metal ion binding"/>
    <property type="evidence" value="ECO:0007669"/>
    <property type="project" value="UniProtKB-KW"/>
</dbReference>
<dbReference type="PROSITE" id="PS00436">
    <property type="entry name" value="PEROXIDASE_2"/>
    <property type="match status" value="2"/>
</dbReference>
<feature type="binding site" description="axial binding residue" evidence="14">
    <location>
        <position position="424"/>
    </location>
    <ligand>
        <name>heme b</name>
        <dbReference type="ChEBI" id="CHEBI:60344"/>
    </ligand>
    <ligandPart>
        <name>Fe</name>
        <dbReference type="ChEBI" id="CHEBI:18248"/>
    </ligandPart>
</feature>
<evidence type="ECO:0000256" key="3">
    <source>
        <dbReference type="ARBA" id="ARBA00012313"/>
    </source>
</evidence>
<evidence type="ECO:0000256" key="1">
    <source>
        <dbReference type="ARBA" id="ARBA00000189"/>
    </source>
</evidence>
<feature type="site" description="Transition state stabilizer" evidence="15">
    <location>
        <position position="292"/>
    </location>
</feature>
<dbReference type="PRINTS" id="PR00458">
    <property type="entry name" value="PEROXIDASE"/>
</dbReference>
<dbReference type="SUPFAM" id="SSF48113">
    <property type="entry name" value="Heme-dependent peroxidases"/>
    <property type="match status" value="2"/>
</dbReference>
<comment type="similarity">
    <text evidence="2">Belongs to the peroxidase family. Ascorbate peroxidase subfamily.</text>
</comment>
<dbReference type="EMBL" id="SDAM02000322">
    <property type="protein sequence ID" value="KAH6824727.1"/>
    <property type="molecule type" value="Genomic_DNA"/>
</dbReference>
<feature type="domain" description="Plant heme peroxidase family profile" evidence="18">
    <location>
        <begin position="253"/>
        <end position="551"/>
    </location>
</feature>
<dbReference type="InterPro" id="IPR000823">
    <property type="entry name" value="Peroxidase_pln"/>
</dbReference>
<comment type="cofactor">
    <cofactor evidence="14">
        <name>Ca(2+)</name>
        <dbReference type="ChEBI" id="CHEBI:29108"/>
    </cofactor>
    <text evidence="14">Binds 2 calcium ions per subunit.</text>
</comment>
<dbReference type="InterPro" id="IPR019793">
    <property type="entry name" value="Peroxidases_heam-ligand_BS"/>
</dbReference>
<keyword evidence="7 14" id="KW-0106">Calcium</keyword>
<keyword evidence="17" id="KW-0732">Signal</keyword>
<feature type="binding site" evidence="13">
    <location>
        <position position="394"/>
    </location>
    <ligand>
        <name>substrate</name>
    </ligand>
</feature>
<feature type="signal peptide" evidence="17">
    <location>
        <begin position="1"/>
        <end position="19"/>
    </location>
</feature>
<feature type="domain" description="Plant heme peroxidase family profile" evidence="18">
    <location>
        <begin position="21"/>
        <end position="256"/>
    </location>
</feature>
<dbReference type="GO" id="GO:0140825">
    <property type="term" value="F:lactoperoxidase activity"/>
    <property type="evidence" value="ECO:0007669"/>
    <property type="project" value="UniProtKB-EC"/>
</dbReference>
<evidence type="ECO:0000256" key="9">
    <source>
        <dbReference type="ARBA" id="ARBA00023004"/>
    </source>
</evidence>
<dbReference type="GO" id="GO:0042744">
    <property type="term" value="P:hydrogen peroxide catabolic process"/>
    <property type="evidence" value="ECO:0007669"/>
    <property type="project" value="InterPro"/>
</dbReference>
<evidence type="ECO:0000256" key="6">
    <source>
        <dbReference type="ARBA" id="ARBA00022723"/>
    </source>
</evidence>
<dbReference type="PANTHER" id="PTHR31388:SF126">
    <property type="entry name" value="PEROXIDASE"/>
    <property type="match status" value="1"/>
</dbReference>
<dbReference type="PANTHER" id="PTHR31388">
    <property type="entry name" value="PEROXIDASE 72-RELATED"/>
    <property type="match status" value="1"/>
</dbReference>
<feature type="disulfide bond" evidence="16">
    <location>
        <begin position="352"/>
        <end position="547"/>
    </location>
</feature>
<proteinExistence type="inferred from homology"/>
<evidence type="ECO:0000313" key="20">
    <source>
        <dbReference type="Proteomes" id="UP001190926"/>
    </source>
</evidence>
<feature type="disulfide bond" evidence="16">
    <location>
        <begin position="431"/>
        <end position="458"/>
    </location>
</feature>
<dbReference type="Pfam" id="PF00141">
    <property type="entry name" value="peroxidase"/>
    <property type="match status" value="3"/>
</dbReference>
<evidence type="ECO:0000256" key="13">
    <source>
        <dbReference type="PIRSR" id="PIRSR600823-2"/>
    </source>
</evidence>
<feature type="binding site" evidence="14">
    <location>
        <position position="425"/>
    </location>
    <ligand>
        <name>Ca(2+)</name>
        <dbReference type="ChEBI" id="CHEBI:29108"/>
        <label>2</label>
    </ligand>
</feature>
<evidence type="ECO:0000259" key="18">
    <source>
        <dbReference type="PROSITE" id="PS50873"/>
    </source>
</evidence>
<evidence type="ECO:0000256" key="16">
    <source>
        <dbReference type="PIRSR" id="PIRSR600823-5"/>
    </source>
</evidence>
<dbReference type="FunFam" id="1.10.420.10:FF:000001">
    <property type="entry name" value="Peroxidase"/>
    <property type="match status" value="1"/>
</dbReference>
<dbReference type="AlphaFoldDB" id="A0AAD4P3I0"/>
<dbReference type="PRINTS" id="PR00461">
    <property type="entry name" value="PLPEROXIDASE"/>
</dbReference>
<feature type="disulfide bond" evidence="16">
    <location>
        <begin position="298"/>
        <end position="303"/>
    </location>
</feature>
<keyword evidence="8" id="KW-0560">Oxidoreductase</keyword>
<dbReference type="PROSITE" id="PS50873">
    <property type="entry name" value="PEROXIDASE_4"/>
    <property type="match status" value="2"/>
</dbReference>
<evidence type="ECO:0000256" key="11">
    <source>
        <dbReference type="ARBA" id="ARBA00023180"/>
    </source>
</evidence>
<comment type="catalytic activity">
    <reaction evidence="1">
        <text>2 a phenolic donor + H2O2 = 2 a phenolic radical donor + 2 H2O</text>
        <dbReference type="Rhea" id="RHEA:56136"/>
        <dbReference type="ChEBI" id="CHEBI:15377"/>
        <dbReference type="ChEBI" id="CHEBI:16240"/>
        <dbReference type="ChEBI" id="CHEBI:139520"/>
        <dbReference type="ChEBI" id="CHEBI:139521"/>
        <dbReference type="EC" id="1.11.1.7"/>
    </reaction>
</comment>
<evidence type="ECO:0000256" key="4">
    <source>
        <dbReference type="ARBA" id="ARBA00022559"/>
    </source>
</evidence>
<evidence type="ECO:0000256" key="17">
    <source>
        <dbReference type="SAM" id="SignalP"/>
    </source>
</evidence>
<keyword evidence="10 16" id="KW-1015">Disulfide bond</keyword>
<feature type="binding site" evidence="14">
    <location>
        <position position="300"/>
    </location>
    <ligand>
        <name>Ca(2+)</name>
        <dbReference type="ChEBI" id="CHEBI:29108"/>
        <label>1</label>
    </ligand>
</feature>
<keyword evidence="6 14" id="KW-0479">Metal-binding</keyword>
<dbReference type="InterPro" id="IPR002016">
    <property type="entry name" value="Haem_peroxidase"/>
</dbReference>
<evidence type="ECO:0000256" key="14">
    <source>
        <dbReference type="PIRSR" id="PIRSR600823-3"/>
    </source>
</evidence>
<feature type="binding site" evidence="14">
    <location>
        <position position="306"/>
    </location>
    <ligand>
        <name>Ca(2+)</name>
        <dbReference type="ChEBI" id="CHEBI:29108"/>
        <label>1</label>
    </ligand>
</feature>
<feature type="binding site" evidence="14">
    <location>
        <position position="304"/>
    </location>
    <ligand>
        <name>Ca(2+)</name>
        <dbReference type="ChEBI" id="CHEBI:29108"/>
        <label>1</label>
    </ligand>
</feature>
<feature type="binding site" evidence="14">
    <location>
        <position position="302"/>
    </location>
    <ligand>
        <name>Ca(2+)</name>
        <dbReference type="ChEBI" id="CHEBI:29108"/>
        <label>1</label>
    </ligand>
</feature>
<evidence type="ECO:0000256" key="10">
    <source>
        <dbReference type="ARBA" id="ARBA00023157"/>
    </source>
</evidence>
<feature type="binding site" evidence="14">
    <location>
        <position position="297"/>
    </location>
    <ligand>
        <name>Ca(2+)</name>
        <dbReference type="ChEBI" id="CHEBI:29108"/>
        <label>1</label>
    </ligand>
</feature>
<dbReference type="CDD" id="cd00693">
    <property type="entry name" value="secretory_peroxidase"/>
    <property type="match status" value="2"/>
</dbReference>
<dbReference type="InterPro" id="IPR033905">
    <property type="entry name" value="Secretory_peroxidase"/>
</dbReference>
<dbReference type="InterPro" id="IPR010255">
    <property type="entry name" value="Haem_peroxidase_sf"/>
</dbReference>
<gene>
    <name evidence="19" type="ORF">C2S53_009700</name>
</gene>
<dbReference type="Proteomes" id="UP001190926">
    <property type="component" value="Unassembled WGS sequence"/>
</dbReference>
<keyword evidence="9 14" id="KW-0408">Iron</keyword>
<keyword evidence="11" id="KW-0325">Glycoprotein</keyword>
<dbReference type="Gene3D" id="1.10.420.10">
    <property type="entry name" value="Peroxidase, domain 2"/>
    <property type="match status" value="2"/>
</dbReference>
<protein>
    <recommendedName>
        <fullName evidence="3">peroxidase</fullName>
        <ecNumber evidence="3">1.11.1.7</ecNumber>
    </recommendedName>
</protein>
<feature type="binding site" evidence="14">
    <location>
        <position position="478"/>
    </location>
    <ligand>
        <name>Ca(2+)</name>
        <dbReference type="ChEBI" id="CHEBI:29108"/>
        <label>2</label>
    </ligand>
</feature>
<dbReference type="InterPro" id="IPR019794">
    <property type="entry name" value="Peroxidases_AS"/>
</dbReference>
<accession>A0AAD4P3I0</accession>
<feature type="chain" id="PRO_5042113187" description="peroxidase" evidence="17">
    <location>
        <begin position="20"/>
        <end position="551"/>
    </location>
</feature>
<feature type="active site" description="Proton acceptor" evidence="12">
    <location>
        <position position="296"/>
    </location>
</feature>
<organism evidence="19 20">
    <name type="scientific">Perilla frutescens var. hirtella</name>
    <name type="common">Perilla citriodora</name>
    <name type="synonym">Perilla setoyensis</name>
    <dbReference type="NCBI Taxonomy" id="608512"/>
    <lineage>
        <taxon>Eukaryota</taxon>
        <taxon>Viridiplantae</taxon>
        <taxon>Streptophyta</taxon>
        <taxon>Embryophyta</taxon>
        <taxon>Tracheophyta</taxon>
        <taxon>Spermatophyta</taxon>
        <taxon>Magnoliopsida</taxon>
        <taxon>eudicotyledons</taxon>
        <taxon>Gunneridae</taxon>
        <taxon>Pentapetalae</taxon>
        <taxon>asterids</taxon>
        <taxon>lamiids</taxon>
        <taxon>Lamiales</taxon>
        <taxon>Lamiaceae</taxon>
        <taxon>Nepetoideae</taxon>
        <taxon>Elsholtzieae</taxon>
        <taxon>Perilla</taxon>
    </lineage>
</organism>
<name>A0AAD4P3I0_PERFH</name>
<evidence type="ECO:0000313" key="19">
    <source>
        <dbReference type="EMBL" id="KAH6824727.1"/>
    </source>
</evidence>
<keyword evidence="20" id="KW-1185">Reference proteome</keyword>
<feature type="binding site" evidence="14">
    <location>
        <position position="471"/>
    </location>
    <ligand>
        <name>Ca(2+)</name>
        <dbReference type="ChEBI" id="CHEBI:29108"/>
        <label>2</label>
    </ligand>
</feature>
<evidence type="ECO:0000256" key="12">
    <source>
        <dbReference type="PIRSR" id="PIRSR600823-1"/>
    </source>
</evidence>
<feature type="binding site" evidence="14">
    <location>
        <position position="473"/>
    </location>
    <ligand>
        <name>Ca(2+)</name>
        <dbReference type="ChEBI" id="CHEBI:29108"/>
        <label>2</label>
    </ligand>
</feature>
<dbReference type="Gene3D" id="1.10.520.10">
    <property type="match status" value="2"/>
</dbReference>
<evidence type="ECO:0000256" key="7">
    <source>
        <dbReference type="ARBA" id="ARBA00022837"/>
    </source>
</evidence>
<dbReference type="EC" id="1.11.1.7" evidence="3"/>
<evidence type="ECO:0000256" key="5">
    <source>
        <dbReference type="ARBA" id="ARBA00022617"/>
    </source>
</evidence>
<evidence type="ECO:0000256" key="15">
    <source>
        <dbReference type="PIRSR" id="PIRSR600823-4"/>
    </source>
</evidence>
<evidence type="ECO:0000256" key="2">
    <source>
        <dbReference type="ARBA" id="ARBA00006873"/>
    </source>
</evidence>
<dbReference type="PROSITE" id="PS00435">
    <property type="entry name" value="PEROXIDASE_1"/>
    <property type="match status" value="1"/>
</dbReference>
<dbReference type="FunFam" id="1.10.520.10:FF:000009">
    <property type="entry name" value="Peroxidase"/>
    <property type="match status" value="2"/>
</dbReference>
<sequence>MGPLKLGFLIILAAITASAQKLCPNFYEKSCPQALPTIKRVVEEAIEQEKRMGASLLRLHFHDCFVNGCDGSNLLDSSPQFVSEKFAVPNNNSARGFEVVDKIKSAVDEACGGSVVSCADILAVAARDSVVALGGPRWDVLLGRRDATFANITTANNDIPPPFLDLPQLVSNFKNQGLDVNDLLQGLCPLDGGDTNLFPLDPTPALFDTKYLSNIIAEKGVLHSDQELFNSTETRILVTAYSRSIDAFATAFAISMDYLSRSHHHRPALPAIKRLVEDAITQESRMGASLLRLHFHDCFVQGCDGSVLLDETASMESEKSALANANSARGFEVIDRIKSHLDKLCEKPVISCADILAVAARDSVVALGGPTWKVRLGRRDSTTANKAEANTSLPSPFSDLPQLLQSFRNQGLNAKDLVVLSGAHTLGFSQCSLFRGRIHNATSDDIDASFARRRRVACPRSGGDSNLLTLDQTPSRFDARYFGNLVSKRGLLQSDQALFGSGGETDELVNKYRQNYGVFWRDFRSSMIRMGNIRPLTGDQGQIRINCRKSN</sequence>
<evidence type="ECO:0000256" key="8">
    <source>
        <dbReference type="ARBA" id="ARBA00023002"/>
    </source>
</evidence>
<keyword evidence="5" id="KW-0349">Heme</keyword>
<comment type="cofactor">
    <cofactor evidence="14">
        <name>heme b</name>
        <dbReference type="ChEBI" id="CHEBI:60344"/>
    </cofactor>
    <text evidence="14">Binds 1 heme b (iron(II)-protoporphyrin IX) group per subunit.</text>
</comment>
<dbReference type="GO" id="GO:0006979">
    <property type="term" value="P:response to oxidative stress"/>
    <property type="evidence" value="ECO:0007669"/>
    <property type="project" value="InterPro"/>
</dbReference>
<feature type="binding site" evidence="14">
    <location>
        <position position="318"/>
    </location>
    <ligand>
        <name>Ca(2+)</name>
        <dbReference type="ChEBI" id="CHEBI:29108"/>
        <label>1</label>
    </ligand>
</feature>
<reference evidence="19 20" key="1">
    <citation type="journal article" date="2021" name="Nat. Commun.">
        <title>Incipient diploidization of the medicinal plant Perilla within 10,000 years.</title>
        <authorList>
            <person name="Zhang Y."/>
            <person name="Shen Q."/>
            <person name="Leng L."/>
            <person name="Zhang D."/>
            <person name="Chen S."/>
            <person name="Shi Y."/>
            <person name="Ning Z."/>
            <person name="Chen S."/>
        </authorList>
    </citation>
    <scope>NUCLEOTIDE SEQUENCE [LARGE SCALE GENOMIC DNA]</scope>
    <source>
        <strain evidence="20">cv. PC099</strain>
    </source>
</reference>
<keyword evidence="4 19" id="KW-0575">Peroxidase</keyword>
<dbReference type="GO" id="GO:0020037">
    <property type="term" value="F:heme binding"/>
    <property type="evidence" value="ECO:0007669"/>
    <property type="project" value="InterPro"/>
</dbReference>
<comment type="caution">
    <text evidence="19">The sequence shown here is derived from an EMBL/GenBank/DDBJ whole genome shotgun (WGS) entry which is preliminary data.</text>
</comment>